<dbReference type="OrthoDB" id="20109at2759"/>
<protein>
    <submittedName>
        <fullName evidence="3">Ribonuclease P, putative</fullName>
    </submittedName>
</protein>
<evidence type="ECO:0000259" key="2">
    <source>
        <dbReference type="Pfam" id="PF01248"/>
    </source>
</evidence>
<evidence type="ECO:0000256" key="1">
    <source>
        <dbReference type="SAM" id="MobiDB-lite"/>
    </source>
</evidence>
<feature type="domain" description="Ribosomal protein eL8/eL30/eS12/Gadd45" evidence="2">
    <location>
        <begin position="111"/>
        <end position="173"/>
    </location>
</feature>
<dbReference type="AlphaFoldDB" id="B9RN39"/>
<gene>
    <name evidence="3" type="ORF">RCOM_1343300</name>
</gene>
<proteinExistence type="predicted"/>
<keyword evidence="4" id="KW-1185">Reference proteome</keyword>
<dbReference type="FunCoup" id="B9RN39">
    <property type="interactions" value="436"/>
</dbReference>
<dbReference type="STRING" id="3988.B9RN39"/>
<dbReference type="EMBL" id="EQ973790">
    <property type="protein sequence ID" value="EEF47162.1"/>
    <property type="molecule type" value="Genomic_DNA"/>
</dbReference>
<evidence type="ECO:0000313" key="3">
    <source>
        <dbReference type="EMBL" id="EEF47162.1"/>
    </source>
</evidence>
<dbReference type="eggNOG" id="KOG3387">
    <property type="taxonomic scope" value="Eukaryota"/>
</dbReference>
<dbReference type="SUPFAM" id="SSF55315">
    <property type="entry name" value="L30e-like"/>
    <property type="match status" value="1"/>
</dbReference>
<dbReference type="PANTHER" id="PTHR47903">
    <property type="entry name" value="OS07G0636400 PROTEIN"/>
    <property type="match status" value="1"/>
</dbReference>
<feature type="compositionally biased region" description="Low complexity" evidence="1">
    <location>
        <begin position="7"/>
        <end position="19"/>
    </location>
</feature>
<dbReference type="PANTHER" id="PTHR47903:SF2">
    <property type="entry name" value="OS07G0636400 PROTEIN"/>
    <property type="match status" value="1"/>
</dbReference>
<sequence length="205" mass="22535">MRNKNGASSRSTTEASKSSLVPQEQDCYEGERLARLLKLIQGGIESAKHVDKKSLPEKFWFKQQFAIGVNEVTRALERMLPATEMRGSPQKPACSSIISTNHRRPPPVRIQVILIASDSNPKWLTKHLPSLASSRKIPVIFVRDKKGGSLRLGELVNLKTAIALGIKAKGNSINQIVEEMLCGGDVMNLETECQNLAEMSGALCQ</sequence>
<dbReference type="InParanoid" id="B9RN39"/>
<dbReference type="InterPro" id="IPR004038">
    <property type="entry name" value="Ribosomal_eL8/eL30/eS12/Gad45"/>
</dbReference>
<dbReference type="KEGG" id="rcu:8265871"/>
<dbReference type="OMA" id="SAQAPCV"/>
<dbReference type="Pfam" id="PF01248">
    <property type="entry name" value="Ribosomal_L7Ae"/>
    <property type="match status" value="1"/>
</dbReference>
<dbReference type="Proteomes" id="UP000008311">
    <property type="component" value="Unassembled WGS sequence"/>
</dbReference>
<name>B9RN39_RICCO</name>
<dbReference type="InterPro" id="IPR029064">
    <property type="entry name" value="Ribosomal_eL30-like_sf"/>
</dbReference>
<reference evidence="4" key="1">
    <citation type="journal article" date="2010" name="Nat. Biotechnol.">
        <title>Draft genome sequence of the oilseed species Ricinus communis.</title>
        <authorList>
            <person name="Chan A.P."/>
            <person name="Crabtree J."/>
            <person name="Zhao Q."/>
            <person name="Lorenzi H."/>
            <person name="Orvis J."/>
            <person name="Puiu D."/>
            <person name="Melake-Berhan A."/>
            <person name="Jones K.M."/>
            <person name="Redman J."/>
            <person name="Chen G."/>
            <person name="Cahoon E.B."/>
            <person name="Gedil M."/>
            <person name="Stanke M."/>
            <person name="Haas B.J."/>
            <person name="Wortman J.R."/>
            <person name="Fraser-Liggett C.M."/>
            <person name="Ravel J."/>
            <person name="Rabinowicz P.D."/>
        </authorList>
    </citation>
    <scope>NUCLEOTIDE SEQUENCE [LARGE SCALE GENOMIC DNA]</scope>
    <source>
        <strain evidence="4">cv. Hale</strain>
    </source>
</reference>
<feature type="region of interest" description="Disordered" evidence="1">
    <location>
        <begin position="1"/>
        <end position="24"/>
    </location>
</feature>
<accession>B9RN39</accession>
<evidence type="ECO:0000313" key="4">
    <source>
        <dbReference type="Proteomes" id="UP000008311"/>
    </source>
</evidence>
<dbReference type="Gene3D" id="3.30.1330.30">
    <property type="match status" value="1"/>
</dbReference>
<organism evidence="3 4">
    <name type="scientific">Ricinus communis</name>
    <name type="common">Castor bean</name>
    <dbReference type="NCBI Taxonomy" id="3988"/>
    <lineage>
        <taxon>Eukaryota</taxon>
        <taxon>Viridiplantae</taxon>
        <taxon>Streptophyta</taxon>
        <taxon>Embryophyta</taxon>
        <taxon>Tracheophyta</taxon>
        <taxon>Spermatophyta</taxon>
        <taxon>Magnoliopsida</taxon>
        <taxon>eudicotyledons</taxon>
        <taxon>Gunneridae</taxon>
        <taxon>Pentapetalae</taxon>
        <taxon>rosids</taxon>
        <taxon>fabids</taxon>
        <taxon>Malpighiales</taxon>
        <taxon>Euphorbiaceae</taxon>
        <taxon>Acalyphoideae</taxon>
        <taxon>Acalypheae</taxon>
        <taxon>Ricinus</taxon>
    </lineage>
</organism>